<dbReference type="OrthoDB" id="6624030at2"/>
<protein>
    <submittedName>
        <fullName evidence="2">Uncharacterized protein</fullName>
    </submittedName>
</protein>
<keyword evidence="1" id="KW-0732">Signal</keyword>
<name>A0A085G4T6_9ENTR</name>
<feature type="signal peptide" evidence="1">
    <location>
        <begin position="1"/>
        <end position="22"/>
    </location>
</feature>
<proteinExistence type="predicted"/>
<evidence type="ECO:0000313" key="3">
    <source>
        <dbReference type="Proteomes" id="UP000028653"/>
    </source>
</evidence>
<dbReference type="AlphaFoldDB" id="A0A085G4T6"/>
<comment type="caution">
    <text evidence="2">The sequence shown here is derived from an EMBL/GenBank/DDBJ whole genome shotgun (WGS) entry which is preliminary data.</text>
</comment>
<organism evidence="2 3">
    <name type="scientific">Buttiauxella agrestis ATCC 33320</name>
    <dbReference type="NCBI Taxonomy" id="1006004"/>
    <lineage>
        <taxon>Bacteria</taxon>
        <taxon>Pseudomonadati</taxon>
        <taxon>Pseudomonadota</taxon>
        <taxon>Gammaproteobacteria</taxon>
        <taxon>Enterobacterales</taxon>
        <taxon>Enterobacteriaceae</taxon>
        <taxon>Buttiauxella</taxon>
    </lineage>
</organism>
<evidence type="ECO:0000313" key="2">
    <source>
        <dbReference type="EMBL" id="KFC78731.1"/>
    </source>
</evidence>
<dbReference type="Proteomes" id="UP000028653">
    <property type="component" value="Unassembled WGS sequence"/>
</dbReference>
<sequence>MFKNVIYIVAAINIAYLPYAQASWKTTTEEDIFTSGKKAMMIGEIANSHQYLIFDCTNSKLSLNRVEIDPTTVISTPLPYKALVKTYDNSLITFDTVLSRRNASEIQLTSKETDKIKTLLKQLSSQSSTSDFLVGVIDKNGNQVSSGSGSVSFAKKAIKKFTTTCDIVL</sequence>
<keyword evidence="3" id="KW-1185">Reference proteome</keyword>
<evidence type="ECO:0000256" key="1">
    <source>
        <dbReference type="SAM" id="SignalP"/>
    </source>
</evidence>
<dbReference type="RefSeq" id="WP_034497846.1">
    <property type="nucleotide sequence ID" value="NZ_JMPI01000054.1"/>
</dbReference>
<dbReference type="EMBL" id="JMPI01000054">
    <property type="protein sequence ID" value="KFC78731.1"/>
    <property type="molecule type" value="Genomic_DNA"/>
</dbReference>
<accession>A0A085G4T6</accession>
<gene>
    <name evidence="2" type="ORF">GBAG_3177</name>
</gene>
<reference evidence="2 3" key="1">
    <citation type="submission" date="2014-05" db="EMBL/GenBank/DDBJ databases">
        <title>ATOL: Assembling a taxonomically balanced genome-scale reconstruction of the evolutionary history of the Enterobacteriaceae.</title>
        <authorList>
            <person name="Plunkett G.III."/>
            <person name="Neeno-Eckwall E.C."/>
            <person name="Glasner J.D."/>
            <person name="Perna N.T."/>
        </authorList>
    </citation>
    <scope>NUCLEOTIDE SEQUENCE [LARGE SCALE GENOMIC DNA]</scope>
    <source>
        <strain evidence="2 3">ATCC 33320</strain>
    </source>
</reference>
<dbReference type="eggNOG" id="ENOG50330G1">
    <property type="taxonomic scope" value="Bacteria"/>
</dbReference>
<feature type="chain" id="PRO_5001790749" evidence="1">
    <location>
        <begin position="23"/>
        <end position="169"/>
    </location>
</feature>